<proteinExistence type="predicted"/>
<dbReference type="Gene3D" id="3.40.390.70">
    <property type="match status" value="1"/>
</dbReference>
<evidence type="ECO:0000313" key="2">
    <source>
        <dbReference type="Proteomes" id="UP000283589"/>
    </source>
</evidence>
<dbReference type="AlphaFoldDB" id="A0A412X123"/>
<protein>
    <submittedName>
        <fullName evidence="1">Uncharacterized protein</fullName>
    </submittedName>
</protein>
<accession>A0A412X123</accession>
<comment type="caution">
    <text evidence="1">The sequence shown here is derived from an EMBL/GenBank/DDBJ whole genome shotgun (WGS) entry which is preliminary data.</text>
</comment>
<dbReference type="EMBL" id="QRZA01000009">
    <property type="protein sequence ID" value="RGV34060.1"/>
    <property type="molecule type" value="Genomic_DNA"/>
</dbReference>
<organism evidence="1 2">
    <name type="scientific">Butyricimonas virosa</name>
    <dbReference type="NCBI Taxonomy" id="544645"/>
    <lineage>
        <taxon>Bacteria</taxon>
        <taxon>Pseudomonadati</taxon>
        <taxon>Bacteroidota</taxon>
        <taxon>Bacteroidia</taxon>
        <taxon>Bacteroidales</taxon>
        <taxon>Odoribacteraceae</taxon>
        <taxon>Butyricimonas</taxon>
    </lineage>
</organism>
<dbReference type="Proteomes" id="UP000283589">
    <property type="component" value="Unassembled WGS sequence"/>
</dbReference>
<sequence>MKNIYIIPLFFILLGCHNEDNPKVELQAGKYTLTDDPNDYVQHYIYDFYQKYGVVILTNPDSSDYVYNFNNQNPISLKAPEQEKEVLKTGLQFIEKQFLNIYDDNFKKKYFPFTIQLANRIELWILGDYDLVNAYSSSGFIAIANINDDLTTLEETTRNNYRGDINQSLWTEYLLKREAWFVPGAFYEVSKEYYGDYSLFESYTVEEGIIEARECGFITFDPYMSETEDPEDCLLFIPSQEMDVQQYFQFLFSSTKEELDELMEEYPLVEQKYLLLQDAIQKQLDIDIFSFCLPS</sequence>
<dbReference type="PROSITE" id="PS51257">
    <property type="entry name" value="PROKAR_LIPOPROTEIN"/>
    <property type="match status" value="1"/>
</dbReference>
<evidence type="ECO:0000313" key="1">
    <source>
        <dbReference type="EMBL" id="RGV34060.1"/>
    </source>
</evidence>
<name>A0A412X123_9BACT</name>
<gene>
    <name evidence="1" type="ORF">DWW18_08995</name>
</gene>
<dbReference type="RefSeq" id="WP_118260085.1">
    <property type="nucleotide sequence ID" value="NZ_CALBWO010000037.1"/>
</dbReference>
<reference evidence="1 2" key="1">
    <citation type="submission" date="2018-08" db="EMBL/GenBank/DDBJ databases">
        <title>A genome reference for cultivated species of the human gut microbiota.</title>
        <authorList>
            <person name="Zou Y."/>
            <person name="Xue W."/>
            <person name="Luo G."/>
        </authorList>
    </citation>
    <scope>NUCLEOTIDE SEQUENCE [LARGE SCALE GENOMIC DNA]</scope>
    <source>
        <strain evidence="1 2">AF14-49</strain>
    </source>
</reference>
<dbReference type="STRING" id="1121130.GCA_000519105_03112"/>